<reference evidence="1" key="1">
    <citation type="submission" date="2019-12" db="EMBL/GenBank/DDBJ databases">
        <title>Genome sequencing and annotation of Brassica cretica.</title>
        <authorList>
            <person name="Studholme D.J."/>
            <person name="Sarris P.F."/>
        </authorList>
    </citation>
    <scope>NUCLEOTIDE SEQUENCE</scope>
    <source>
        <strain evidence="1">PFS-102/07</strain>
        <tissue evidence="1">Leaf</tissue>
    </source>
</reference>
<evidence type="ECO:0008006" key="2">
    <source>
        <dbReference type="Google" id="ProtNLM"/>
    </source>
</evidence>
<proteinExistence type="predicted"/>
<organism evidence="1">
    <name type="scientific">Brassica cretica</name>
    <name type="common">Mustard</name>
    <dbReference type="NCBI Taxonomy" id="69181"/>
    <lineage>
        <taxon>Eukaryota</taxon>
        <taxon>Viridiplantae</taxon>
        <taxon>Streptophyta</taxon>
        <taxon>Embryophyta</taxon>
        <taxon>Tracheophyta</taxon>
        <taxon>Spermatophyta</taxon>
        <taxon>Magnoliopsida</taxon>
        <taxon>eudicotyledons</taxon>
        <taxon>Gunneridae</taxon>
        <taxon>Pentapetalae</taxon>
        <taxon>rosids</taxon>
        <taxon>malvids</taxon>
        <taxon>Brassicales</taxon>
        <taxon>Brassicaceae</taxon>
        <taxon>Brassiceae</taxon>
        <taxon>Brassica</taxon>
    </lineage>
</organism>
<protein>
    <recommendedName>
        <fullName evidence="2">FBD domain-containing protein</fullName>
    </recommendedName>
</protein>
<dbReference type="InterPro" id="IPR032675">
    <property type="entry name" value="LRR_dom_sf"/>
</dbReference>
<comment type="caution">
    <text evidence="1">The sequence shown here is derived from an EMBL/GenBank/DDBJ whole genome shotgun (WGS) entry which is preliminary data.</text>
</comment>
<evidence type="ECO:0000313" key="1">
    <source>
        <dbReference type="EMBL" id="KAF2604326.1"/>
    </source>
</evidence>
<sequence>MLPEIFSHPCLTSLSLSGYTLLRRRAFINCGNLKTLKLLNMFLFRVSTLRRVLAACSSLEVIVLEIVFLSGLGVLKIGNKNLKFLQVTFPDYVERIEVNAPCLDVLDIRDIKCESKNNFILTAPNIQFDRNYWVSRCVYRPHISYNVSELVQETKHIWYELLVSDFHGMPRHGTLSVSVDITNPKEVKILKELLLMWTTYKMIELEILFKTNNASREEEGECFSDGIAHGKLWENATPFPNADFRVYKMVKESGRISLPRPCDLLNPKCTGSGV</sequence>
<dbReference type="AlphaFoldDB" id="A0A8S9LG58"/>
<name>A0A8S9LG58_BRACR</name>
<accession>A0A8S9LG58</accession>
<dbReference type="Gene3D" id="3.80.10.10">
    <property type="entry name" value="Ribonuclease Inhibitor"/>
    <property type="match status" value="1"/>
</dbReference>
<dbReference type="SUPFAM" id="SSF52047">
    <property type="entry name" value="RNI-like"/>
    <property type="match status" value="1"/>
</dbReference>
<gene>
    <name evidence="1" type="ORF">F2Q70_00026439</name>
</gene>
<dbReference type="EMBL" id="QGKY02000094">
    <property type="protein sequence ID" value="KAF2604326.1"/>
    <property type="molecule type" value="Genomic_DNA"/>
</dbReference>